<evidence type="ECO:0000256" key="1">
    <source>
        <dbReference type="ARBA" id="ARBA00009865"/>
    </source>
</evidence>
<evidence type="ECO:0000256" key="5">
    <source>
        <dbReference type="SAM" id="MobiDB-lite"/>
    </source>
</evidence>
<keyword evidence="2" id="KW-0732">Signal</keyword>
<evidence type="ECO:0000313" key="6">
    <source>
        <dbReference type="EMBL" id="MEK0307169.1"/>
    </source>
</evidence>
<dbReference type="PANTHER" id="PTHR43817">
    <property type="entry name" value="GLYCOSYL HYDROLASE"/>
    <property type="match status" value="1"/>
</dbReference>
<dbReference type="EMBL" id="JBANBB010000002">
    <property type="protein sequence ID" value="MEK0307169.1"/>
    <property type="molecule type" value="Genomic_DNA"/>
</dbReference>
<reference evidence="6 7" key="1">
    <citation type="submission" date="2024-02" db="EMBL/GenBank/DDBJ databases">
        <title>Bifidobacterium honeyensis sp. nov., isolated from the comb honey.</title>
        <authorList>
            <person name="Liu W."/>
            <person name="Li Y."/>
        </authorList>
    </citation>
    <scope>NUCLEOTIDE SEQUENCE [LARGE SCALE GENOMIC DNA]</scope>
    <source>
        <strain evidence="6 7">IMAU50988</strain>
    </source>
</reference>
<proteinExistence type="inferred from homology"/>
<comment type="caution">
    <text evidence="6">The sequence shown here is derived from an EMBL/GenBank/DDBJ whole genome shotgun (WGS) entry which is preliminary data.</text>
</comment>
<dbReference type="Pfam" id="PF04616">
    <property type="entry name" value="Glyco_hydro_43"/>
    <property type="match status" value="1"/>
</dbReference>
<evidence type="ECO:0000256" key="2">
    <source>
        <dbReference type="ARBA" id="ARBA00022729"/>
    </source>
</evidence>
<dbReference type="Proteomes" id="UP001373159">
    <property type="component" value="Unassembled WGS sequence"/>
</dbReference>
<keyword evidence="4" id="KW-0326">Glycosidase</keyword>
<keyword evidence="7" id="KW-1185">Reference proteome</keyword>
<sequence length="745" mass="80728">MSVDSRSGEGEGSESASLFCYTRKPTSREEANNEDVALSMHLAIRSAASGDWEPLNAGYGIFFAAAVPVEGVPAEARGACRAGADLQPEPRALQGRDRNQGLAAHDNPDGQEASPVSPAVGHQAVMPGEDLVLKSLIDPFLLRLHDGTFAILATRTARGGRPDGSEADSFLLALSPDLIDYHRLPQVHIQGAGGVHRPRAVAEGEGMACRLYWEDDGGHLCTARMDDLSRAGRVTGMTRLDDLSDPLSQGDPLAGIDRETAWAGCGIEGAQAGNVVGIDGAQARALMERFGRIYNTGVEVGPLTLPAGGSSPDDRRAAAVHAGEAIRSTRAVLSYNDGSRASRAVDWDQAQVEALTACLADGTYHPGRRLVRGRVRQTVYPVPFARQRADPSIFRWTWKGSPLFMFIATEDADGNCVDPRAGRTHMPLRVADTISQLSDEAGGREREIDLLRRGDLNSEGRAMTGCFWAPEIHVIGGRLSILFMPCFDGEATNPDGTPNDRAGLPDMWTGSCHIMQLRQDAGGEDLDPRQPGNWTAPSPILRADGGPLNPVQRISLDMTVFQDSGTWYYAWQQVGSIWIATFDPDRPDRLTGSPRQIVVPEFAWDNMIAEGPNAVVHGGRIYLIYSGSLVGIDYTTGLVTAPAGQGEDLTNPAVWSKLDYPLQKSGLYNGEWQLGTGHGMWSEDEDGNMLYVFHNAEHDSERYLGRDSQVRRVHWSAEGMPVLDMQADEELDPTRAFVTLEVNVL</sequence>
<gene>
    <name evidence="6" type="ORF">V8P97_06815</name>
</gene>
<dbReference type="SUPFAM" id="SSF75005">
    <property type="entry name" value="Arabinanase/levansucrase/invertase"/>
    <property type="match status" value="1"/>
</dbReference>
<evidence type="ECO:0000256" key="4">
    <source>
        <dbReference type="ARBA" id="ARBA00023295"/>
    </source>
</evidence>
<organism evidence="6 7">
    <name type="scientific">Bifidobacterium favimelis</name>
    <dbReference type="NCBI Taxonomy" id="3122979"/>
    <lineage>
        <taxon>Bacteria</taxon>
        <taxon>Bacillati</taxon>
        <taxon>Actinomycetota</taxon>
        <taxon>Actinomycetes</taxon>
        <taxon>Bifidobacteriales</taxon>
        <taxon>Bifidobacteriaceae</taxon>
        <taxon>Bifidobacterium</taxon>
    </lineage>
</organism>
<keyword evidence="3" id="KW-0378">Hydrolase</keyword>
<dbReference type="PANTHER" id="PTHR43817:SF1">
    <property type="entry name" value="HYDROLASE, FAMILY 43, PUTATIVE (AFU_ORTHOLOGUE AFUA_3G01660)-RELATED"/>
    <property type="match status" value="1"/>
</dbReference>
<dbReference type="InterPro" id="IPR023296">
    <property type="entry name" value="Glyco_hydro_beta-prop_sf"/>
</dbReference>
<feature type="region of interest" description="Disordered" evidence="5">
    <location>
        <begin position="100"/>
        <end position="121"/>
    </location>
</feature>
<evidence type="ECO:0000313" key="7">
    <source>
        <dbReference type="Proteomes" id="UP001373159"/>
    </source>
</evidence>
<protein>
    <submittedName>
        <fullName evidence="6">Family 43 glycosylhydrolase</fullName>
    </submittedName>
</protein>
<feature type="region of interest" description="Disordered" evidence="5">
    <location>
        <begin position="1"/>
        <end position="21"/>
    </location>
</feature>
<comment type="similarity">
    <text evidence="1">Belongs to the glycosyl hydrolase 43 family.</text>
</comment>
<accession>A0ABU8ZPL5</accession>
<dbReference type="InterPro" id="IPR006710">
    <property type="entry name" value="Glyco_hydro_43"/>
</dbReference>
<dbReference type="RefSeq" id="WP_340469889.1">
    <property type="nucleotide sequence ID" value="NZ_JBANBB010000002.1"/>
</dbReference>
<evidence type="ECO:0000256" key="3">
    <source>
        <dbReference type="ARBA" id="ARBA00022801"/>
    </source>
</evidence>
<dbReference type="Gene3D" id="2.115.10.20">
    <property type="entry name" value="Glycosyl hydrolase domain, family 43"/>
    <property type="match status" value="1"/>
</dbReference>
<name>A0ABU8ZPL5_9BIFI</name>